<dbReference type="Pfam" id="PF03209">
    <property type="entry name" value="PUCC"/>
    <property type="match status" value="1"/>
</dbReference>
<proteinExistence type="inferred from homology"/>
<dbReference type="PANTHER" id="PTHR23538:SF1">
    <property type="entry name" value="44.5 KD BACTERIOCHLOROPHYLL SYNTHASE SUBUNIT"/>
    <property type="match status" value="1"/>
</dbReference>
<keyword evidence="4 6" id="KW-1133">Transmembrane helix</keyword>
<evidence type="ECO:0000256" key="4">
    <source>
        <dbReference type="ARBA" id="ARBA00022989"/>
    </source>
</evidence>
<evidence type="ECO:0008006" key="8">
    <source>
        <dbReference type="Google" id="ProtNLM"/>
    </source>
</evidence>
<dbReference type="InterPro" id="IPR036259">
    <property type="entry name" value="MFS_trans_sf"/>
</dbReference>
<feature type="transmembrane region" description="Helical" evidence="6">
    <location>
        <begin position="266"/>
        <end position="283"/>
    </location>
</feature>
<name>A0A679J7K9_9HYPH</name>
<accession>A0A679J7K9</accession>
<feature type="transmembrane region" description="Helical" evidence="6">
    <location>
        <begin position="433"/>
        <end position="454"/>
    </location>
</feature>
<evidence type="ECO:0000256" key="6">
    <source>
        <dbReference type="SAM" id="Phobius"/>
    </source>
</evidence>
<sequence>MKPADLTARLLTRLGPGLMPFLPFADAATPELPLGRLLRLSLFQVTVGMAAVLLIGTLNRVMIVELEVPAWIVAVMLSLPLVFAPLRALVGFRSDRHRSVLGWRRVPYIWFGTLLQFGGLAIMPFSLLILSGDTTGPVWPGHVAAALAFVMVGAGLHTTQTVGLALATDLAPAHARPRVVALLCAMLLVGMVVSAVAFGLVLANFSALRLIQVIQGAAVVTLVLNGIALWKQEARQPGRTAMDLPRPSFSQSWAAYAGSGLARRRLAATGLGTAAFSMQDILLEPYGGQILHLPVAATTALTAMLAAGGGVGLLLAARWLNRGGDPFRVAAAGSGVGIMAFSAVIFAAPLASAQLFATGVTLIGLGGGLFAHGTLTASMAKAGPEDTGLALGAWGAVQASAAGIAIAASGILRDVGSSLSASGALGEAMSDPSVGYLIVYHIEIALLFATLVAIGPLVRDTTGRDTATSGRAARALLPSSVPGQGA</sequence>
<dbReference type="PANTHER" id="PTHR23538">
    <property type="entry name" value="44.5 KD BACTERIOCHLOROPHYLL SYNTHASE SUBUNIT"/>
    <property type="match status" value="1"/>
</dbReference>
<dbReference type="SUPFAM" id="SSF103473">
    <property type="entry name" value="MFS general substrate transporter"/>
    <property type="match status" value="1"/>
</dbReference>
<evidence type="ECO:0000256" key="3">
    <source>
        <dbReference type="ARBA" id="ARBA00022692"/>
    </source>
</evidence>
<comment type="similarity">
    <text evidence="2">Belongs to the PucC family.</text>
</comment>
<dbReference type="EMBL" id="LR743504">
    <property type="protein sequence ID" value="CAA2106936.1"/>
    <property type="molecule type" value="Genomic_DNA"/>
</dbReference>
<dbReference type="CDD" id="cd06176">
    <property type="entry name" value="MFS_BCD_PucC-like"/>
    <property type="match status" value="1"/>
</dbReference>
<feature type="transmembrane region" description="Helical" evidence="6">
    <location>
        <begin position="389"/>
        <end position="413"/>
    </location>
</feature>
<evidence type="ECO:0000256" key="2">
    <source>
        <dbReference type="ARBA" id="ARBA00008412"/>
    </source>
</evidence>
<feature type="transmembrane region" description="Helical" evidence="6">
    <location>
        <begin position="179"/>
        <end position="203"/>
    </location>
</feature>
<dbReference type="GO" id="GO:0016020">
    <property type="term" value="C:membrane"/>
    <property type="evidence" value="ECO:0007669"/>
    <property type="project" value="UniProtKB-SubCell"/>
</dbReference>
<feature type="transmembrane region" description="Helical" evidence="6">
    <location>
        <begin position="68"/>
        <end position="88"/>
    </location>
</feature>
<evidence type="ECO:0000256" key="1">
    <source>
        <dbReference type="ARBA" id="ARBA00004141"/>
    </source>
</evidence>
<feature type="transmembrane region" description="Helical" evidence="6">
    <location>
        <begin position="209"/>
        <end position="230"/>
    </location>
</feature>
<dbReference type="InterPro" id="IPR004896">
    <property type="entry name" value="PucC-rel"/>
</dbReference>
<feature type="transmembrane region" description="Helical" evidence="6">
    <location>
        <begin position="329"/>
        <end position="349"/>
    </location>
</feature>
<feature type="transmembrane region" description="Helical" evidence="6">
    <location>
        <begin position="42"/>
        <end position="62"/>
    </location>
</feature>
<dbReference type="AlphaFoldDB" id="A0A679J7K9"/>
<organism evidence="7">
    <name type="scientific">Methylobacterium bullatum</name>
    <dbReference type="NCBI Taxonomy" id="570505"/>
    <lineage>
        <taxon>Bacteria</taxon>
        <taxon>Pseudomonadati</taxon>
        <taxon>Pseudomonadota</taxon>
        <taxon>Alphaproteobacteria</taxon>
        <taxon>Hyphomicrobiales</taxon>
        <taxon>Methylobacteriaceae</taxon>
        <taxon>Methylobacterium</taxon>
    </lineage>
</organism>
<evidence type="ECO:0000256" key="5">
    <source>
        <dbReference type="ARBA" id="ARBA00023136"/>
    </source>
</evidence>
<feature type="transmembrane region" description="Helical" evidence="6">
    <location>
        <begin position="295"/>
        <end position="317"/>
    </location>
</feature>
<feature type="transmembrane region" description="Helical" evidence="6">
    <location>
        <begin position="108"/>
        <end position="131"/>
    </location>
</feature>
<feature type="transmembrane region" description="Helical" evidence="6">
    <location>
        <begin position="143"/>
        <end position="167"/>
    </location>
</feature>
<dbReference type="InterPro" id="IPR026036">
    <property type="entry name" value="PucC"/>
</dbReference>
<dbReference type="Gene3D" id="1.20.1250.20">
    <property type="entry name" value="MFS general substrate transporter like domains"/>
    <property type="match status" value="1"/>
</dbReference>
<reference evidence="7" key="1">
    <citation type="submission" date="2019-12" db="EMBL/GenBank/DDBJ databases">
        <authorList>
            <person name="Cremers G."/>
        </authorList>
    </citation>
    <scope>NUCLEOTIDE SEQUENCE</scope>
    <source>
        <strain evidence="7">Mbul1</strain>
    </source>
</reference>
<feature type="transmembrane region" description="Helical" evidence="6">
    <location>
        <begin position="355"/>
        <end position="377"/>
    </location>
</feature>
<comment type="subcellular location">
    <subcellularLocation>
        <location evidence="1">Membrane</location>
        <topology evidence="1">Multi-pass membrane protein</topology>
    </subcellularLocation>
</comment>
<evidence type="ECO:0000313" key="7">
    <source>
        <dbReference type="EMBL" id="CAA2106936.1"/>
    </source>
</evidence>
<protein>
    <recommendedName>
        <fullName evidence="8">Major facilitator superfamily (MFS) profile domain-containing protein</fullName>
    </recommendedName>
</protein>
<gene>
    <name evidence="7" type="ORF">MBUL_03914</name>
</gene>
<keyword evidence="3 6" id="KW-0812">Transmembrane</keyword>
<keyword evidence="5 6" id="KW-0472">Membrane</keyword>